<dbReference type="Gene3D" id="1.10.10.10">
    <property type="entry name" value="Winged helix-like DNA-binding domain superfamily/Winged helix DNA-binding domain"/>
    <property type="match status" value="1"/>
</dbReference>
<dbReference type="InterPro" id="IPR050077">
    <property type="entry name" value="LexA_repressor"/>
</dbReference>
<gene>
    <name evidence="2" type="ORF">AQJ67_24585</name>
</gene>
<feature type="domain" description="LexA repressor DNA-binding" evidence="1">
    <location>
        <begin position="30"/>
        <end position="91"/>
    </location>
</feature>
<protein>
    <recommendedName>
        <fullName evidence="1">LexA repressor DNA-binding domain-containing protein</fullName>
    </recommendedName>
</protein>
<dbReference type="GO" id="GO:0004252">
    <property type="term" value="F:serine-type endopeptidase activity"/>
    <property type="evidence" value="ECO:0007669"/>
    <property type="project" value="InterPro"/>
</dbReference>
<evidence type="ECO:0000313" key="3">
    <source>
        <dbReference type="Proteomes" id="UP000053429"/>
    </source>
</evidence>
<dbReference type="InterPro" id="IPR036390">
    <property type="entry name" value="WH_DNA-bd_sf"/>
</dbReference>
<dbReference type="GO" id="GO:0006508">
    <property type="term" value="P:proteolysis"/>
    <property type="evidence" value="ECO:0007669"/>
    <property type="project" value="InterPro"/>
</dbReference>
<proteinExistence type="predicted"/>
<dbReference type="PANTHER" id="PTHR33516">
    <property type="entry name" value="LEXA REPRESSOR"/>
    <property type="match status" value="1"/>
</dbReference>
<evidence type="ECO:0000313" key="2">
    <source>
        <dbReference type="EMBL" id="KUO00047.1"/>
    </source>
</evidence>
<name>A0A124I8P7_9ACTN</name>
<dbReference type="InterPro" id="IPR006199">
    <property type="entry name" value="LexA_DNA-bd_dom"/>
</dbReference>
<organism evidence="2 3">
    <name type="scientific">Streptomyces caeruleatus</name>
    <dbReference type="NCBI Taxonomy" id="661399"/>
    <lineage>
        <taxon>Bacteria</taxon>
        <taxon>Bacillati</taxon>
        <taxon>Actinomycetota</taxon>
        <taxon>Actinomycetes</taxon>
        <taxon>Kitasatosporales</taxon>
        <taxon>Streptomycetaceae</taxon>
        <taxon>Streptomyces</taxon>
    </lineage>
</organism>
<reference evidence="2 3" key="1">
    <citation type="submission" date="2015-10" db="EMBL/GenBank/DDBJ databases">
        <title>Draft genome sequence of Streptomyces caeruleatus NRRL B-24802, type strain for the species Streptomyces caeruleatus.</title>
        <authorList>
            <person name="Ruckert C."/>
            <person name="Winkler A."/>
            <person name="Kalinowski J."/>
            <person name="Kampfer P."/>
            <person name="Glaeser S."/>
        </authorList>
    </citation>
    <scope>NUCLEOTIDE SEQUENCE [LARGE SCALE GENOMIC DNA]</scope>
    <source>
        <strain evidence="2 3">NRRL B-24802</strain>
    </source>
</reference>
<dbReference type="InterPro" id="IPR036388">
    <property type="entry name" value="WH-like_DNA-bd_sf"/>
</dbReference>
<dbReference type="RefSeq" id="WP_062721246.1">
    <property type="nucleotide sequence ID" value="NZ_KQ948931.1"/>
</dbReference>
<dbReference type="AlphaFoldDB" id="A0A124I8P7"/>
<dbReference type="Proteomes" id="UP000053429">
    <property type="component" value="Unassembled WGS sequence"/>
</dbReference>
<keyword evidence="3" id="KW-1185">Reference proteome</keyword>
<dbReference type="SUPFAM" id="SSF46785">
    <property type="entry name" value="Winged helix' DNA-binding domain"/>
    <property type="match status" value="1"/>
</dbReference>
<sequence>MTNDDLLVAEGNPLQAVENTASRLTMAPPELTERQRKIIAFIGDATLERGYPPSLREIGDAAGLASTSSVTHQLDRLQTMGLIAYDAGRPRSYRIVADVPAAPAPSHPTPRHTECCHQHGGAIYGEEPIVLRVVLDRAHRQALLDGALLTVQQLPIVDAHTITFPGRALFGQVTDFAYPVDTPHP</sequence>
<dbReference type="STRING" id="661399.AQJ67_24585"/>
<accession>A0A124I8P7</accession>
<comment type="caution">
    <text evidence="2">The sequence shown here is derived from an EMBL/GenBank/DDBJ whole genome shotgun (WGS) entry which is preliminary data.</text>
</comment>
<dbReference type="Pfam" id="PF01726">
    <property type="entry name" value="LexA_DNA_bind"/>
    <property type="match status" value="1"/>
</dbReference>
<dbReference type="EMBL" id="LMWY01000029">
    <property type="protein sequence ID" value="KUO00047.1"/>
    <property type="molecule type" value="Genomic_DNA"/>
</dbReference>
<dbReference type="PANTHER" id="PTHR33516:SF2">
    <property type="entry name" value="LEXA REPRESSOR-RELATED"/>
    <property type="match status" value="1"/>
</dbReference>
<evidence type="ECO:0000259" key="1">
    <source>
        <dbReference type="Pfam" id="PF01726"/>
    </source>
</evidence>